<name>A0A1G2G241_9BACT</name>
<comment type="caution">
    <text evidence="2">The sequence shown here is derived from an EMBL/GenBank/DDBJ whole genome shotgun (WGS) entry which is preliminary data.</text>
</comment>
<keyword evidence="1" id="KW-0472">Membrane</keyword>
<dbReference type="EMBL" id="MHNK01000004">
    <property type="protein sequence ID" value="OGZ44354.1"/>
    <property type="molecule type" value="Genomic_DNA"/>
</dbReference>
<accession>A0A1G2G241</accession>
<gene>
    <name evidence="2" type="ORF">A2719_04815</name>
</gene>
<organism evidence="2 3">
    <name type="scientific">Candidatus Ryanbacteria bacterium RIFCSPHIGHO2_01_FULL_45_22</name>
    <dbReference type="NCBI Taxonomy" id="1802114"/>
    <lineage>
        <taxon>Bacteria</taxon>
        <taxon>Candidatus Ryaniibacteriota</taxon>
    </lineage>
</organism>
<sequence length="78" mass="8488">MLQVVLLFIGIVGLFKRKIKISSKREISGIPVILLSCFYLLMAGISLLFSFDLVMVGIIGFVTLLVVIFAKGQPVTSA</sequence>
<reference evidence="2 3" key="1">
    <citation type="journal article" date="2016" name="Nat. Commun.">
        <title>Thousands of microbial genomes shed light on interconnected biogeochemical processes in an aquifer system.</title>
        <authorList>
            <person name="Anantharaman K."/>
            <person name="Brown C.T."/>
            <person name="Hug L.A."/>
            <person name="Sharon I."/>
            <person name="Castelle C.J."/>
            <person name="Probst A.J."/>
            <person name="Thomas B.C."/>
            <person name="Singh A."/>
            <person name="Wilkins M.J."/>
            <person name="Karaoz U."/>
            <person name="Brodie E.L."/>
            <person name="Williams K.H."/>
            <person name="Hubbard S.S."/>
            <person name="Banfield J.F."/>
        </authorList>
    </citation>
    <scope>NUCLEOTIDE SEQUENCE [LARGE SCALE GENOMIC DNA]</scope>
</reference>
<evidence type="ECO:0000313" key="2">
    <source>
        <dbReference type="EMBL" id="OGZ44354.1"/>
    </source>
</evidence>
<dbReference type="STRING" id="1802114.A2719_04815"/>
<dbReference type="AlphaFoldDB" id="A0A1G2G241"/>
<evidence type="ECO:0000313" key="3">
    <source>
        <dbReference type="Proteomes" id="UP000177480"/>
    </source>
</evidence>
<dbReference type="Proteomes" id="UP000177480">
    <property type="component" value="Unassembled WGS sequence"/>
</dbReference>
<keyword evidence="1" id="KW-0812">Transmembrane</keyword>
<proteinExistence type="predicted"/>
<feature type="transmembrane region" description="Helical" evidence="1">
    <location>
        <begin position="53"/>
        <end position="70"/>
    </location>
</feature>
<feature type="transmembrane region" description="Helical" evidence="1">
    <location>
        <begin position="27"/>
        <end position="47"/>
    </location>
</feature>
<evidence type="ECO:0000256" key="1">
    <source>
        <dbReference type="SAM" id="Phobius"/>
    </source>
</evidence>
<protein>
    <submittedName>
        <fullName evidence="2">Uncharacterized protein</fullName>
    </submittedName>
</protein>
<keyword evidence="1" id="KW-1133">Transmembrane helix</keyword>